<dbReference type="PANTHER" id="PTHR23518">
    <property type="entry name" value="C-METHYLTRANSFERASE"/>
    <property type="match status" value="1"/>
</dbReference>
<protein>
    <submittedName>
        <fullName evidence="7">MFS transporter</fullName>
    </submittedName>
</protein>
<keyword evidence="3 5" id="KW-1133">Transmembrane helix</keyword>
<feature type="transmembrane region" description="Helical" evidence="5">
    <location>
        <begin position="370"/>
        <end position="394"/>
    </location>
</feature>
<sequence>MYISLRNTPGPTTGRNRGRNRGRVSSIVITLGIVSLLTDVASESVSAILPIYITAAIGLSTVAYGFIDGLYQGVSALVRIGGGWVADRQQQPKWVAFFGYGISAVARGGLLIATGFGALTAVVTLDRIGKGVRTAPRDAMIAAASEEASLGRSFGVHRMLDTVGAALGPLLAFVILFVIPHGYTAVFAVSLAFALAGLAVLGLMVPDMRSAPRAAAARTTAASTAQESTAAAPRFRWRQLNDPALRRLLIAAGLFGLLTIGDGFIYLVLQSRDAFATEWFPLLYVGTNITFLAFAVPAGRIADRFGRARMFVIGHLVLLGAYVVAALPATGPVPTVACLLLLGAFYASTDGILAALAAQHTPPTARATGIAAAQTVVALTRLVASTGFGLLWFMLGRETAMVIAAGALALVLPAVAALLWAPPHAPHDDAAGAAE</sequence>
<gene>
    <name evidence="7" type="ORF">QF206_01350</name>
</gene>
<accession>A0AAW6T2R7</accession>
<name>A0AAW6T2R7_9MICO</name>
<feature type="transmembrane region" description="Helical" evidence="5">
    <location>
        <begin position="248"/>
        <end position="267"/>
    </location>
</feature>
<dbReference type="RefSeq" id="WP_281487402.1">
    <property type="nucleotide sequence ID" value="NZ_JASATX010000001.1"/>
</dbReference>
<organism evidence="7 8">
    <name type="scientific">Ruicaihuangia caeni</name>
    <dbReference type="NCBI Taxonomy" id="3042517"/>
    <lineage>
        <taxon>Bacteria</taxon>
        <taxon>Bacillati</taxon>
        <taxon>Actinomycetota</taxon>
        <taxon>Actinomycetes</taxon>
        <taxon>Micrococcales</taxon>
        <taxon>Microbacteriaceae</taxon>
        <taxon>Ruicaihuangia</taxon>
    </lineage>
</organism>
<dbReference type="Pfam" id="PF07690">
    <property type="entry name" value="MFS_1"/>
    <property type="match status" value="2"/>
</dbReference>
<dbReference type="Gene3D" id="1.20.1250.20">
    <property type="entry name" value="MFS general substrate transporter like domains"/>
    <property type="match status" value="1"/>
</dbReference>
<feature type="transmembrane region" description="Helical" evidence="5">
    <location>
        <begin position="400"/>
        <end position="421"/>
    </location>
</feature>
<evidence type="ECO:0000313" key="7">
    <source>
        <dbReference type="EMBL" id="MDI2097614.1"/>
    </source>
</evidence>
<feature type="transmembrane region" description="Helical" evidence="5">
    <location>
        <begin position="47"/>
        <end position="67"/>
    </location>
</feature>
<comment type="caution">
    <text evidence="7">The sequence shown here is derived from an EMBL/GenBank/DDBJ whole genome shotgun (WGS) entry which is preliminary data.</text>
</comment>
<evidence type="ECO:0000313" key="8">
    <source>
        <dbReference type="Proteomes" id="UP001321506"/>
    </source>
</evidence>
<evidence type="ECO:0000256" key="1">
    <source>
        <dbReference type="ARBA" id="ARBA00004651"/>
    </source>
</evidence>
<dbReference type="SUPFAM" id="SSF103473">
    <property type="entry name" value="MFS general substrate transporter"/>
    <property type="match status" value="1"/>
</dbReference>
<dbReference type="InterPro" id="IPR011701">
    <property type="entry name" value="MFS"/>
</dbReference>
<keyword evidence="4 5" id="KW-0472">Membrane</keyword>
<dbReference type="PROSITE" id="PS50850">
    <property type="entry name" value="MFS"/>
    <property type="match status" value="1"/>
</dbReference>
<dbReference type="PANTHER" id="PTHR23518:SF2">
    <property type="entry name" value="MAJOR FACILITATOR SUPERFAMILY TRANSPORTER"/>
    <property type="match status" value="1"/>
</dbReference>
<dbReference type="GO" id="GO:0022857">
    <property type="term" value="F:transmembrane transporter activity"/>
    <property type="evidence" value="ECO:0007669"/>
    <property type="project" value="InterPro"/>
</dbReference>
<dbReference type="Proteomes" id="UP001321506">
    <property type="component" value="Unassembled WGS sequence"/>
</dbReference>
<evidence type="ECO:0000256" key="3">
    <source>
        <dbReference type="ARBA" id="ARBA00022989"/>
    </source>
</evidence>
<reference evidence="7 8" key="1">
    <citation type="submission" date="2023-04" db="EMBL/GenBank/DDBJ databases">
        <title>Klugiella caeni sp. nov. isolated from the sludge of biochemical tank.</title>
        <authorList>
            <person name="Geng K."/>
        </authorList>
    </citation>
    <scope>NUCLEOTIDE SEQUENCE [LARGE SCALE GENOMIC DNA]</scope>
    <source>
        <strain evidence="7 8">YN-L-19</strain>
    </source>
</reference>
<evidence type="ECO:0000256" key="4">
    <source>
        <dbReference type="ARBA" id="ARBA00023136"/>
    </source>
</evidence>
<feature type="domain" description="Major facilitator superfamily (MFS) profile" evidence="6">
    <location>
        <begin position="27"/>
        <end position="425"/>
    </location>
</feature>
<dbReference type="EMBL" id="JASATX010000001">
    <property type="protein sequence ID" value="MDI2097614.1"/>
    <property type="molecule type" value="Genomic_DNA"/>
</dbReference>
<dbReference type="InterPro" id="IPR036259">
    <property type="entry name" value="MFS_trans_sf"/>
</dbReference>
<keyword evidence="2 5" id="KW-0812">Transmembrane</keyword>
<proteinExistence type="predicted"/>
<dbReference type="GO" id="GO:0005886">
    <property type="term" value="C:plasma membrane"/>
    <property type="evidence" value="ECO:0007669"/>
    <property type="project" value="UniProtKB-SubCell"/>
</dbReference>
<feature type="transmembrane region" description="Helical" evidence="5">
    <location>
        <begin position="279"/>
        <end position="298"/>
    </location>
</feature>
<evidence type="ECO:0000259" key="6">
    <source>
        <dbReference type="PROSITE" id="PS50850"/>
    </source>
</evidence>
<keyword evidence="8" id="KW-1185">Reference proteome</keyword>
<evidence type="ECO:0000256" key="2">
    <source>
        <dbReference type="ARBA" id="ARBA00022692"/>
    </source>
</evidence>
<feature type="transmembrane region" description="Helical" evidence="5">
    <location>
        <begin position="185"/>
        <end position="205"/>
    </location>
</feature>
<feature type="transmembrane region" description="Helical" evidence="5">
    <location>
        <begin position="159"/>
        <end position="179"/>
    </location>
</feature>
<feature type="transmembrane region" description="Helical" evidence="5">
    <location>
        <begin position="310"/>
        <end position="327"/>
    </location>
</feature>
<comment type="subcellular location">
    <subcellularLocation>
        <location evidence="1">Cell membrane</location>
        <topology evidence="1">Multi-pass membrane protein</topology>
    </subcellularLocation>
</comment>
<dbReference type="InterPro" id="IPR020846">
    <property type="entry name" value="MFS_dom"/>
</dbReference>
<dbReference type="CDD" id="cd17370">
    <property type="entry name" value="MFS_MJ1317_like"/>
    <property type="match status" value="1"/>
</dbReference>
<evidence type="ECO:0000256" key="5">
    <source>
        <dbReference type="SAM" id="Phobius"/>
    </source>
</evidence>
<dbReference type="AlphaFoldDB" id="A0AAW6T2R7"/>